<feature type="transmembrane region" description="Helical" evidence="2">
    <location>
        <begin position="140"/>
        <end position="158"/>
    </location>
</feature>
<dbReference type="RefSeq" id="XP_038746214.1">
    <property type="nucleotide sequence ID" value="XM_038888317.1"/>
</dbReference>
<feature type="transmembrane region" description="Helical" evidence="2">
    <location>
        <begin position="108"/>
        <end position="128"/>
    </location>
</feature>
<keyword evidence="4" id="KW-1185">Reference proteome</keyword>
<dbReference type="EMBL" id="JAATWM020000016">
    <property type="protein sequence ID" value="KAF9876753.1"/>
    <property type="molecule type" value="Genomic_DNA"/>
</dbReference>
<feature type="compositionally biased region" description="Acidic residues" evidence="1">
    <location>
        <begin position="331"/>
        <end position="340"/>
    </location>
</feature>
<keyword evidence="2" id="KW-0812">Transmembrane</keyword>
<feature type="region of interest" description="Disordered" evidence="1">
    <location>
        <begin position="314"/>
        <end position="340"/>
    </location>
</feature>
<evidence type="ECO:0000313" key="4">
    <source>
        <dbReference type="Proteomes" id="UP000781932"/>
    </source>
</evidence>
<dbReference type="GeneID" id="62161391"/>
<reference evidence="3" key="2">
    <citation type="submission" date="2020-11" db="EMBL/GenBank/DDBJ databases">
        <title>Whole genome sequencing of Colletotrichum sp.</title>
        <authorList>
            <person name="Li H."/>
        </authorList>
    </citation>
    <scope>NUCLEOTIDE SEQUENCE</scope>
    <source>
        <strain evidence="3">CkLH20</strain>
    </source>
</reference>
<name>A0A9P6I5G5_9PEZI</name>
<feature type="region of interest" description="Disordered" evidence="1">
    <location>
        <begin position="361"/>
        <end position="430"/>
    </location>
</feature>
<reference evidence="3" key="1">
    <citation type="submission" date="2020-03" db="EMBL/GenBank/DDBJ databases">
        <authorList>
            <person name="He L."/>
        </authorList>
    </citation>
    <scope>NUCLEOTIDE SEQUENCE</scope>
    <source>
        <strain evidence="3">CkLH20</strain>
    </source>
</reference>
<dbReference type="AlphaFoldDB" id="A0A9P6I5G5"/>
<proteinExistence type="predicted"/>
<evidence type="ECO:0000313" key="3">
    <source>
        <dbReference type="EMBL" id="KAF9876753.1"/>
    </source>
</evidence>
<dbReference type="OrthoDB" id="3200163at2759"/>
<comment type="caution">
    <text evidence="3">The sequence shown here is derived from an EMBL/GenBank/DDBJ whole genome shotgun (WGS) entry which is preliminary data.</text>
</comment>
<gene>
    <name evidence="3" type="ORF">CkaCkLH20_05599</name>
</gene>
<feature type="compositionally biased region" description="Basic residues" evidence="1">
    <location>
        <begin position="415"/>
        <end position="430"/>
    </location>
</feature>
<keyword evidence="2" id="KW-1133">Transmembrane helix</keyword>
<feature type="compositionally biased region" description="Polar residues" evidence="1">
    <location>
        <begin position="393"/>
        <end position="414"/>
    </location>
</feature>
<feature type="compositionally biased region" description="Basic and acidic residues" evidence="1">
    <location>
        <begin position="367"/>
        <end position="376"/>
    </location>
</feature>
<protein>
    <submittedName>
        <fullName evidence="3">Uncharacterized protein</fullName>
    </submittedName>
</protein>
<sequence>MLKKRFLSSRDRLKILRKNLDNSFMGLQAAMLTYIMLPSNTETLECNSASYTAIVERTVQDPAAAEDVTLEDRYHLLTNSQLSNAVQLFPYLTPQIRSRQFFSDSTEVRVLALLTILTTPISLTATMLSTEFIDISMTHAGWSMAAAAITAGTALVFVRSHPRSSPVITSWDDDVYGAIIRDDAHTLRKYLVAMAPTTAQANGWSLLHSAFEACLGSLADEPITTLLRQWLQALSDSGVNLSCYGREEARLYKKSQSKLRQRFVGCHGRQRYRVRLAGIIYGPLPNHWSLLWIDEDDGVARDFWDLVERQGGSLGPPSIQRQSDLSQPRDEVEENDDPWELAEKDEDKPLVWTEYRRKRQPFATGTSERRKPEDPSRILTGMPSHGDERITPLSGQSGQLQVDNLKSSEPSNSNLRRKAKNFMKFWKRRR</sequence>
<keyword evidence="2" id="KW-0472">Membrane</keyword>
<accession>A0A9P6I5G5</accession>
<evidence type="ECO:0000256" key="1">
    <source>
        <dbReference type="SAM" id="MobiDB-lite"/>
    </source>
</evidence>
<dbReference type="Proteomes" id="UP000781932">
    <property type="component" value="Unassembled WGS sequence"/>
</dbReference>
<organism evidence="3 4">
    <name type="scientific">Colletotrichum karsti</name>
    <dbReference type="NCBI Taxonomy" id="1095194"/>
    <lineage>
        <taxon>Eukaryota</taxon>
        <taxon>Fungi</taxon>
        <taxon>Dikarya</taxon>
        <taxon>Ascomycota</taxon>
        <taxon>Pezizomycotina</taxon>
        <taxon>Sordariomycetes</taxon>
        <taxon>Hypocreomycetidae</taxon>
        <taxon>Glomerellales</taxon>
        <taxon>Glomerellaceae</taxon>
        <taxon>Colletotrichum</taxon>
        <taxon>Colletotrichum boninense species complex</taxon>
    </lineage>
</organism>
<evidence type="ECO:0000256" key="2">
    <source>
        <dbReference type="SAM" id="Phobius"/>
    </source>
</evidence>